<feature type="domain" description="SHSP" evidence="3">
    <location>
        <begin position="28"/>
        <end position="141"/>
    </location>
</feature>
<dbReference type="OrthoDB" id="1806521at2"/>
<evidence type="ECO:0000313" key="5">
    <source>
        <dbReference type="Proteomes" id="UP000216498"/>
    </source>
</evidence>
<comment type="caution">
    <text evidence="4">The sequence shown here is derived from an EMBL/GenBank/DDBJ whole genome shotgun (WGS) entry which is preliminary data.</text>
</comment>
<accession>A0A265N6N3</accession>
<dbReference type="EMBL" id="NPMS01000008">
    <property type="protein sequence ID" value="OZU87670.1"/>
    <property type="molecule type" value="Genomic_DNA"/>
</dbReference>
<evidence type="ECO:0000313" key="4">
    <source>
        <dbReference type="EMBL" id="OZU87670.1"/>
    </source>
</evidence>
<evidence type="ECO:0000256" key="2">
    <source>
        <dbReference type="RuleBase" id="RU003616"/>
    </source>
</evidence>
<dbReference type="SUPFAM" id="SSF49764">
    <property type="entry name" value="HSP20-like chaperones"/>
    <property type="match status" value="1"/>
</dbReference>
<sequence>MDPFKQMGDWKKNLDHFFGESFWGEFEGIIKPAIPQINLYQSDHELLCIVNMPGLDDLYQIDIYVDYATLELKGTIDLNQFGKTAVKEEILQGVFERKISLPFPVRADKIKATYKNGLVFIQLHRLISETSRKNKVNVRLLEDD</sequence>
<dbReference type="AlphaFoldDB" id="A0A265N6N3"/>
<evidence type="ECO:0000256" key="1">
    <source>
        <dbReference type="PROSITE-ProRule" id="PRU00285"/>
    </source>
</evidence>
<keyword evidence="5" id="KW-1185">Reference proteome</keyword>
<comment type="similarity">
    <text evidence="1 2">Belongs to the small heat shock protein (HSP20) family.</text>
</comment>
<dbReference type="Pfam" id="PF00011">
    <property type="entry name" value="HSP20"/>
    <property type="match status" value="1"/>
</dbReference>
<gene>
    <name evidence="4" type="ORF">CIL03_14980</name>
</gene>
<dbReference type="PROSITE" id="PS01031">
    <property type="entry name" value="SHSP"/>
    <property type="match status" value="1"/>
</dbReference>
<dbReference type="CDD" id="cd06464">
    <property type="entry name" value="ACD_sHsps-like"/>
    <property type="match status" value="1"/>
</dbReference>
<protein>
    <submittedName>
        <fullName evidence="4">Heat-shock protein Hsp20</fullName>
    </submittedName>
</protein>
<organism evidence="4 5">
    <name type="scientific">Virgibacillus indicus</name>
    <dbReference type="NCBI Taxonomy" id="2024554"/>
    <lineage>
        <taxon>Bacteria</taxon>
        <taxon>Bacillati</taxon>
        <taxon>Bacillota</taxon>
        <taxon>Bacilli</taxon>
        <taxon>Bacillales</taxon>
        <taxon>Bacillaceae</taxon>
        <taxon>Virgibacillus</taxon>
    </lineage>
</organism>
<proteinExistence type="inferred from homology"/>
<dbReference type="Gene3D" id="2.60.40.790">
    <property type="match status" value="1"/>
</dbReference>
<name>A0A265N6N3_9BACI</name>
<evidence type="ECO:0000259" key="3">
    <source>
        <dbReference type="PROSITE" id="PS01031"/>
    </source>
</evidence>
<reference evidence="4 5" key="1">
    <citation type="submission" date="2017-08" db="EMBL/GenBank/DDBJ databases">
        <title>Virgibacillus indicus sp. nov. and Virgibacillus profoundi sp. nov, two moderately halophilic bacteria isolated from marine sediment by using the Microfluidic Streak Plate.</title>
        <authorList>
            <person name="Xu B."/>
            <person name="Hu B."/>
            <person name="Wang J."/>
            <person name="Zhu Y."/>
            <person name="Huang L."/>
            <person name="Du W."/>
            <person name="Huang Y."/>
        </authorList>
    </citation>
    <scope>NUCLEOTIDE SEQUENCE [LARGE SCALE GENOMIC DNA]</scope>
    <source>
        <strain evidence="4 5">IO3-P2-C2</strain>
    </source>
</reference>
<dbReference type="InterPro" id="IPR002068">
    <property type="entry name" value="A-crystallin/Hsp20_dom"/>
</dbReference>
<dbReference type="Proteomes" id="UP000216498">
    <property type="component" value="Unassembled WGS sequence"/>
</dbReference>
<dbReference type="InterPro" id="IPR008978">
    <property type="entry name" value="HSP20-like_chaperone"/>
</dbReference>
<dbReference type="RefSeq" id="WP_094886698.1">
    <property type="nucleotide sequence ID" value="NZ_NPMS01000008.1"/>
</dbReference>